<dbReference type="EMBL" id="CP134878">
    <property type="protein sequence ID" value="WNM18584.1"/>
    <property type="molecule type" value="Genomic_DNA"/>
</dbReference>
<sequence length="160" mass="18335">MHKFEAEIKLIGINPFVFVPPTILEEIFKKANKNRGTIPIHGVVNNNPYKQTLVKYSGEWRLYINTTMLKNSPKRIGEIVSISVDFDKAVRTITPHPQLVEALKNNQDAKKVFEGLSPSRQKEIIRYISSLKTQQSIDKNIQRTLDFLNGTTNFIGREKP</sequence>
<reference evidence="1 3" key="1">
    <citation type="submission" date="2023-09" db="EMBL/GenBank/DDBJ databases">
        <title>Flavobacterium sp. a novel bacteria isolate from Pepper rhizosphere.</title>
        <authorList>
            <person name="Peng Y."/>
            <person name="Lee J."/>
        </authorList>
    </citation>
    <scope>NUCLEOTIDE SEQUENCE</scope>
    <source>
        <strain evidence="1">PMR2A8</strain>
        <strain evidence="2 3">PMTSA4</strain>
    </source>
</reference>
<dbReference type="Pfam" id="PF08922">
    <property type="entry name" value="DUF1905"/>
    <property type="match status" value="1"/>
</dbReference>
<organism evidence="1">
    <name type="scientific">Flavobacterium capsici</name>
    <dbReference type="NCBI Taxonomy" id="3075618"/>
    <lineage>
        <taxon>Bacteria</taxon>
        <taxon>Pseudomonadati</taxon>
        <taxon>Bacteroidota</taxon>
        <taxon>Flavobacteriia</taxon>
        <taxon>Flavobacteriales</taxon>
        <taxon>Flavobacteriaceae</taxon>
        <taxon>Flavobacterium</taxon>
    </lineage>
</organism>
<dbReference type="RefSeq" id="WP_313322602.1">
    <property type="nucleotide sequence ID" value="NZ_CP134878.1"/>
</dbReference>
<evidence type="ECO:0000313" key="2">
    <source>
        <dbReference type="EMBL" id="WNM22635.1"/>
    </source>
</evidence>
<keyword evidence="3" id="KW-1185">Reference proteome</keyword>
<dbReference type="Proteomes" id="UP001304515">
    <property type="component" value="Chromosome"/>
</dbReference>
<dbReference type="AlphaFoldDB" id="A0AA96J7Q3"/>
<dbReference type="InterPro" id="IPR015018">
    <property type="entry name" value="DUF1905"/>
</dbReference>
<dbReference type="Pfam" id="PF13376">
    <property type="entry name" value="OmdA"/>
    <property type="match status" value="1"/>
</dbReference>
<proteinExistence type="predicted"/>
<dbReference type="KEGG" id="fcj:RN605_04555"/>
<dbReference type="Gene3D" id="2.40.30.100">
    <property type="entry name" value="AF2212/PG0164-like"/>
    <property type="match status" value="1"/>
</dbReference>
<evidence type="ECO:0000313" key="1">
    <source>
        <dbReference type="EMBL" id="WNM18584.1"/>
    </source>
</evidence>
<accession>A0AA96J5S8</accession>
<gene>
    <name evidence="2" type="ORF">RN605_04555</name>
    <name evidence="1" type="ORF">RN608_11255</name>
</gene>
<dbReference type="EMBL" id="CP134890">
    <property type="protein sequence ID" value="WNM22635.1"/>
    <property type="molecule type" value="Genomic_DNA"/>
</dbReference>
<dbReference type="InterPro" id="IPR037079">
    <property type="entry name" value="AF2212/PG0164-like_sf"/>
</dbReference>
<accession>A0AA96J7Q3</accession>
<protein>
    <submittedName>
        <fullName evidence="1">YdeI/OmpD-associated family protein</fullName>
    </submittedName>
</protein>
<dbReference type="SUPFAM" id="SSF141694">
    <property type="entry name" value="AF2212/PG0164-like"/>
    <property type="match status" value="1"/>
</dbReference>
<evidence type="ECO:0000313" key="3">
    <source>
        <dbReference type="Proteomes" id="UP001304515"/>
    </source>
</evidence>
<name>A0AA96J7Q3_9FLAO</name>